<name>U2PWU5_9CLOT</name>
<proteinExistence type="inferred from homology"/>
<dbReference type="InterPro" id="IPR017524">
    <property type="entry name" value="SASP_thioredoxin-like"/>
</dbReference>
<organism evidence="3 4">
    <name type="scientific">Clostridium intestinale URNW</name>
    <dbReference type="NCBI Taxonomy" id="1294142"/>
    <lineage>
        <taxon>Bacteria</taxon>
        <taxon>Bacillati</taxon>
        <taxon>Bacillota</taxon>
        <taxon>Clostridia</taxon>
        <taxon>Eubacteriales</taxon>
        <taxon>Clostridiaceae</taxon>
        <taxon>Clostridium</taxon>
    </lineage>
</organism>
<dbReference type="Pfam" id="PF19824">
    <property type="entry name" value="Tlp"/>
    <property type="match status" value="1"/>
</dbReference>
<dbReference type="HAMAP" id="MF_01506">
    <property type="entry name" value="Tlp"/>
    <property type="match status" value="1"/>
</dbReference>
<dbReference type="eggNOG" id="ENOG5032ZH6">
    <property type="taxonomic scope" value="Bacteria"/>
</dbReference>
<sequence length="82" mass="9575">MKNKPDDRSDNADRIQHNISNTIENIRLADEMIEKTDDEKARQDLQSKNERREEALDGMRHEIKDEATNSKVNSNHKTIKNS</sequence>
<comment type="caution">
    <text evidence="3">The sequence shown here is derived from an EMBL/GenBank/DDBJ whole genome shotgun (WGS) entry which is preliminary data.</text>
</comment>
<dbReference type="HOGENOM" id="CLU_178266_1_1_9"/>
<accession>U2PWU5</accession>
<dbReference type="PATRIC" id="fig|1294142.3.peg.2087"/>
<dbReference type="RefSeq" id="WP_021802038.1">
    <property type="nucleotide sequence ID" value="NZ_KI273145.1"/>
</dbReference>
<evidence type="ECO:0000256" key="2">
    <source>
        <dbReference type="SAM" id="MobiDB-lite"/>
    </source>
</evidence>
<evidence type="ECO:0000313" key="3">
    <source>
        <dbReference type="EMBL" id="ERK30940.1"/>
    </source>
</evidence>
<keyword evidence="4" id="KW-1185">Reference proteome</keyword>
<dbReference type="NCBIfam" id="TIGR03090">
    <property type="entry name" value="SASP_tlp"/>
    <property type="match status" value="1"/>
</dbReference>
<dbReference type="STRING" id="1294142.CINTURNW_2039"/>
<dbReference type="OrthoDB" id="1799076at2"/>
<feature type="compositionally biased region" description="Basic and acidic residues" evidence="2">
    <location>
        <begin position="35"/>
        <end position="68"/>
    </location>
</feature>
<protein>
    <recommendedName>
        <fullName evidence="1">Protein Tlp homolog</fullName>
    </recommendedName>
</protein>
<reference evidence="3 4" key="1">
    <citation type="journal article" date="2013" name="Genome Announc.">
        <title>Draft Genome Sequence of the Hydrogen- and Ethanol-Producing Bacterium Clostridium intestinale Strain URNW.</title>
        <authorList>
            <person name="Lal S."/>
            <person name="Ramachandran U."/>
            <person name="Zhang X."/>
            <person name="Sparling R."/>
            <person name="Levin D.B."/>
        </authorList>
    </citation>
    <scope>NUCLEOTIDE SEQUENCE [LARGE SCALE GENOMIC DNA]</scope>
    <source>
        <strain evidence="3 4">URNW</strain>
    </source>
</reference>
<feature type="region of interest" description="Disordered" evidence="2">
    <location>
        <begin position="35"/>
        <end position="82"/>
    </location>
</feature>
<comment type="similarity">
    <text evidence="1">Belongs to the Tlp family.</text>
</comment>
<evidence type="ECO:0000313" key="4">
    <source>
        <dbReference type="Proteomes" id="UP000016721"/>
    </source>
</evidence>
<dbReference type="Proteomes" id="UP000016721">
    <property type="component" value="Unassembled WGS sequence"/>
</dbReference>
<dbReference type="EMBL" id="APJA01000012">
    <property type="protein sequence ID" value="ERK30940.1"/>
    <property type="molecule type" value="Genomic_DNA"/>
</dbReference>
<evidence type="ECO:0000256" key="1">
    <source>
        <dbReference type="HAMAP-Rule" id="MF_01506"/>
    </source>
</evidence>
<dbReference type="AlphaFoldDB" id="U2PWU5"/>
<gene>
    <name evidence="1" type="primary">tlp</name>
    <name evidence="3" type="ORF">CINTURNW_2039</name>
</gene>